<dbReference type="AlphaFoldDB" id="A0A1B8Y905"/>
<gene>
    <name evidence="1" type="ORF">XENTR_v90029003mg</name>
</gene>
<name>A0A1B8Y905_XENTR</name>
<evidence type="ECO:0000313" key="1">
    <source>
        <dbReference type="EMBL" id="OCA19479.1"/>
    </source>
</evidence>
<sequence length="55" mass="5740">MCGYILCIRNLGTLQNPPNDVTASCTCTPSGSSQQCTSLPALWLSFICAPCSASL</sequence>
<organism evidence="1">
    <name type="scientific">Xenopus tropicalis</name>
    <name type="common">Western clawed frog</name>
    <name type="synonym">Silurana tropicalis</name>
    <dbReference type="NCBI Taxonomy" id="8364"/>
    <lineage>
        <taxon>Eukaryota</taxon>
        <taxon>Metazoa</taxon>
        <taxon>Chordata</taxon>
        <taxon>Craniata</taxon>
        <taxon>Vertebrata</taxon>
        <taxon>Euteleostomi</taxon>
        <taxon>Amphibia</taxon>
        <taxon>Batrachia</taxon>
        <taxon>Anura</taxon>
        <taxon>Pipoidea</taxon>
        <taxon>Pipidae</taxon>
        <taxon>Xenopodinae</taxon>
        <taxon>Xenopus</taxon>
        <taxon>Silurana</taxon>
    </lineage>
</organism>
<reference evidence="1" key="3">
    <citation type="submission" date="2016-05" db="EMBL/GenBank/DDBJ databases">
        <title>WGS assembly of Xenopus tropicalis.</title>
        <authorList>
            <person name="Sessions A."/>
            <person name="Jenkins J."/>
            <person name="Mitros T."/>
            <person name="Lyons J.T."/>
            <person name="Dichmann D.S."/>
            <person name="Robert J."/>
            <person name="Harland R.M."/>
            <person name="Rokhsar D.S."/>
        </authorList>
    </citation>
    <scope>NUCLEOTIDE SEQUENCE</scope>
    <source>
        <strain evidence="1">Nigerian</strain>
    </source>
</reference>
<protein>
    <submittedName>
        <fullName evidence="1">Uncharacterized protein</fullName>
    </submittedName>
</protein>
<dbReference type="EMBL" id="KV460378">
    <property type="protein sequence ID" value="OCA19479.1"/>
    <property type="molecule type" value="Genomic_DNA"/>
</dbReference>
<accession>A0A1B8Y905</accession>
<reference evidence="1" key="1">
    <citation type="submission" date="2009-11" db="EMBL/GenBank/DDBJ databases">
        <authorList>
            <consortium name="US DOE Joint Genome Institute (JGI-PGF)"/>
            <person name="Ottilar R."/>
            <person name="Schmutz J."/>
            <person name="Salamov A."/>
            <person name="Cheng J.F."/>
            <person name="Lucas S."/>
            <person name="Pitluck S."/>
            <person name="Gundlach H."/>
            <person name="Guo Y."/>
            <person name="Haberer G."/>
            <person name="Nasrallah J."/>
            <person name="Mayer K.F.X."/>
            <person name="van de Peer Y."/>
            <person name="Weigel D."/>
            <person name="Grigoriev I.V."/>
        </authorList>
    </citation>
    <scope>NUCLEOTIDE SEQUENCE</scope>
    <source>
        <strain evidence="1">Nigerian</strain>
    </source>
</reference>
<proteinExistence type="predicted"/>
<reference evidence="1" key="2">
    <citation type="journal article" date="2010" name="Science">
        <title>The genome of the Western clawed frog Xenopus tropicalis.</title>
        <authorList>
            <person name="Hellsten U."/>
            <person name="Harland R.M."/>
            <person name="Gilchrist M.J."/>
            <person name="Hendrix D."/>
            <person name="Jurka J."/>
            <person name="Kapitonov V."/>
            <person name="Ovcharenko I."/>
            <person name="Putnam N.H."/>
            <person name="Shu S."/>
            <person name="Taher L."/>
            <person name="Blitz I.L."/>
            <person name="Blumberg B."/>
            <person name="Dichmann D.S."/>
            <person name="Dubchak I."/>
            <person name="Amaya E."/>
            <person name="Detter J.C."/>
            <person name="Fletcher R."/>
            <person name="Gerhard D.S."/>
            <person name="Goodstein D."/>
            <person name="Graves T."/>
            <person name="Grigoriev I.V."/>
            <person name="Grimwood J."/>
            <person name="Kawashima T."/>
            <person name="Lindquist E."/>
            <person name="Lucas S.M."/>
            <person name="Mead P.E."/>
            <person name="Mitros T."/>
            <person name="Ogino H."/>
            <person name="Ohta Y."/>
            <person name="Poliakov A.V."/>
            <person name="Pollet N."/>
            <person name="Robert J."/>
            <person name="Salamov A."/>
            <person name="Sater A.K."/>
            <person name="Schmutz J."/>
            <person name="Terry A."/>
            <person name="Vize P.D."/>
            <person name="Warren W.C."/>
            <person name="Wells D."/>
            <person name="Wills A."/>
            <person name="Wilson R.K."/>
            <person name="Zimmerman L.B."/>
            <person name="Zorn A.M."/>
            <person name="Grainger R."/>
            <person name="Grammer T."/>
            <person name="Khokha M.K."/>
            <person name="Richardson P.M."/>
            <person name="Rokhsar D.S."/>
        </authorList>
    </citation>
    <scope>NUCLEOTIDE SEQUENCE [LARGE SCALE GENOMIC DNA]</scope>
    <source>
        <strain evidence="1">Nigerian</strain>
    </source>
</reference>